<dbReference type="InterPro" id="IPR011006">
    <property type="entry name" value="CheY-like_superfamily"/>
</dbReference>
<sequence length="332" mass="34500">MEPARALADAARELAAQATLSATLDRIVALAKTLVPGADSVGLVLARSGGLRSVAATDRLAADCDTAQLEAGEGPCLGAAGEEGTLLVVDLADGRWPGFAAGAVRRGVHEVLACPLVGGEWTGAALSLYAVAPGAFDHRAQDLADLYAVHAAVAMQSALRADDLRLAVVSRETIGRAVGILMQRHHLTARQAFVLLSRASQRVNIKVRHVADLVVTTGVDPDDTAELVRLAERVAGPRRGVRSRASTAEQVEAARLRAESAASRAADALHRSVTTLLSVARAHERAAAVHLRAAAAGGADAGYHRRRAAEHQRAAAAARRTLRARRDGSGTG</sequence>
<keyword evidence="2" id="KW-0418">Kinase</keyword>
<dbReference type="InterPro" id="IPR036388">
    <property type="entry name" value="WH-like_DNA-bd_sf"/>
</dbReference>
<feature type="domain" description="ANTAR" evidence="6">
    <location>
        <begin position="154"/>
        <end position="215"/>
    </location>
</feature>
<organism evidence="7 8">
    <name type="scientific">Saccharothrix syringae</name>
    <name type="common">Nocardiopsis syringae</name>
    <dbReference type="NCBI Taxonomy" id="103733"/>
    <lineage>
        <taxon>Bacteria</taxon>
        <taxon>Bacillati</taxon>
        <taxon>Actinomycetota</taxon>
        <taxon>Actinomycetes</taxon>
        <taxon>Pseudonocardiales</taxon>
        <taxon>Pseudonocardiaceae</taxon>
        <taxon>Saccharothrix</taxon>
    </lineage>
</organism>
<dbReference type="InterPro" id="IPR003018">
    <property type="entry name" value="GAF"/>
</dbReference>
<dbReference type="InterPro" id="IPR005561">
    <property type="entry name" value="ANTAR"/>
</dbReference>
<name>A0A5Q0GZX5_SACSY</name>
<dbReference type="AlphaFoldDB" id="A0A5Q0GZX5"/>
<dbReference type="SUPFAM" id="SSF52172">
    <property type="entry name" value="CheY-like"/>
    <property type="match status" value="1"/>
</dbReference>
<accession>A0A5Q0GZX5</accession>
<dbReference type="OrthoDB" id="4629915at2"/>
<reference evidence="8" key="1">
    <citation type="journal article" date="2021" name="Curr. Microbiol.">
        <title>Complete genome of nocamycin-producing strain Saccharothrix syringae NRRL B-16468 reveals the biosynthetic potential for secondary metabolites.</title>
        <authorList>
            <person name="Mo X."/>
            <person name="Yang S."/>
        </authorList>
    </citation>
    <scope>NUCLEOTIDE SEQUENCE [LARGE SCALE GENOMIC DNA]</scope>
    <source>
        <strain evidence="8">ATCC 51364 / DSM 43886 / JCM 6844 / KCTC 9398 / NBRC 14523 / NRRL B-16468 / INA 2240</strain>
    </source>
</reference>
<dbReference type="RefSeq" id="WP_084716984.1">
    <property type="nucleotide sequence ID" value="NZ_CP034550.1"/>
</dbReference>
<evidence type="ECO:0000256" key="1">
    <source>
        <dbReference type="ARBA" id="ARBA00022679"/>
    </source>
</evidence>
<keyword evidence="1" id="KW-0808">Transferase</keyword>
<keyword evidence="3" id="KW-0805">Transcription regulation</keyword>
<dbReference type="EMBL" id="CP034550">
    <property type="protein sequence ID" value="QFZ19235.1"/>
    <property type="molecule type" value="Genomic_DNA"/>
</dbReference>
<dbReference type="Proteomes" id="UP000325787">
    <property type="component" value="Chromosome"/>
</dbReference>
<evidence type="ECO:0000256" key="3">
    <source>
        <dbReference type="ARBA" id="ARBA00023015"/>
    </source>
</evidence>
<dbReference type="Pfam" id="PF03861">
    <property type="entry name" value="ANTAR"/>
    <property type="match status" value="1"/>
</dbReference>
<dbReference type="Gene3D" id="1.10.10.10">
    <property type="entry name" value="Winged helix-like DNA-binding domain superfamily/Winged helix DNA-binding domain"/>
    <property type="match status" value="1"/>
</dbReference>
<dbReference type="KEGG" id="ssyi:EKG83_18895"/>
<keyword evidence="4" id="KW-0804">Transcription</keyword>
<gene>
    <name evidence="7" type="ORF">EKG83_18895</name>
</gene>
<dbReference type="Gene3D" id="3.30.450.40">
    <property type="match status" value="1"/>
</dbReference>
<keyword evidence="8" id="KW-1185">Reference proteome</keyword>
<feature type="region of interest" description="Disordered" evidence="5">
    <location>
        <begin position="307"/>
        <end position="332"/>
    </location>
</feature>
<evidence type="ECO:0000313" key="8">
    <source>
        <dbReference type="Proteomes" id="UP000325787"/>
    </source>
</evidence>
<evidence type="ECO:0000256" key="2">
    <source>
        <dbReference type="ARBA" id="ARBA00022777"/>
    </source>
</evidence>
<evidence type="ECO:0000256" key="4">
    <source>
        <dbReference type="ARBA" id="ARBA00023163"/>
    </source>
</evidence>
<dbReference type="PROSITE" id="PS50921">
    <property type="entry name" value="ANTAR"/>
    <property type="match status" value="1"/>
</dbReference>
<evidence type="ECO:0000313" key="7">
    <source>
        <dbReference type="EMBL" id="QFZ19235.1"/>
    </source>
</evidence>
<dbReference type="SUPFAM" id="SSF55781">
    <property type="entry name" value="GAF domain-like"/>
    <property type="match status" value="1"/>
</dbReference>
<proteinExistence type="predicted"/>
<evidence type="ECO:0000256" key="5">
    <source>
        <dbReference type="SAM" id="MobiDB-lite"/>
    </source>
</evidence>
<protein>
    <submittedName>
        <fullName evidence="7">ANTAR domain-containing protein</fullName>
    </submittedName>
</protein>
<dbReference type="Pfam" id="PF13185">
    <property type="entry name" value="GAF_2"/>
    <property type="match status" value="1"/>
</dbReference>
<evidence type="ECO:0000259" key="6">
    <source>
        <dbReference type="PROSITE" id="PS50921"/>
    </source>
</evidence>
<dbReference type="InterPro" id="IPR029016">
    <property type="entry name" value="GAF-like_dom_sf"/>
</dbReference>
<dbReference type="GO" id="GO:0016301">
    <property type="term" value="F:kinase activity"/>
    <property type="evidence" value="ECO:0007669"/>
    <property type="project" value="UniProtKB-KW"/>
</dbReference>
<dbReference type="SMART" id="SM01012">
    <property type="entry name" value="ANTAR"/>
    <property type="match status" value="1"/>
</dbReference>
<dbReference type="GO" id="GO:0003723">
    <property type="term" value="F:RNA binding"/>
    <property type="evidence" value="ECO:0007669"/>
    <property type="project" value="InterPro"/>
</dbReference>